<dbReference type="SUPFAM" id="SSF52058">
    <property type="entry name" value="L domain-like"/>
    <property type="match status" value="1"/>
</dbReference>
<evidence type="ECO:0000256" key="4">
    <source>
        <dbReference type="ARBA" id="ARBA00022741"/>
    </source>
</evidence>
<dbReference type="InterPro" id="IPR032675">
    <property type="entry name" value="LRR_dom_sf"/>
</dbReference>
<dbReference type="InterPro" id="IPR036388">
    <property type="entry name" value="WH-like_DNA-bd_sf"/>
</dbReference>
<dbReference type="Gene3D" id="1.10.10.10">
    <property type="entry name" value="Winged helix-like DNA-binding domain superfamily/Winged helix DNA-binding domain"/>
    <property type="match status" value="1"/>
</dbReference>
<feature type="domain" description="Disease resistance protein winged helix" evidence="9">
    <location>
        <begin position="494"/>
        <end position="571"/>
    </location>
</feature>
<evidence type="ECO:0000259" key="7">
    <source>
        <dbReference type="Pfam" id="PF00931"/>
    </source>
</evidence>
<dbReference type="Pfam" id="PF00931">
    <property type="entry name" value="NB-ARC"/>
    <property type="match status" value="1"/>
</dbReference>
<dbReference type="GeneID" id="109703790"/>
<feature type="domain" description="Disease resistance N-terminal" evidence="8">
    <location>
        <begin position="13"/>
        <end position="103"/>
    </location>
</feature>
<evidence type="ECO:0000256" key="1">
    <source>
        <dbReference type="ARBA" id="ARBA00008894"/>
    </source>
</evidence>
<evidence type="ECO:0000313" key="12">
    <source>
        <dbReference type="RefSeq" id="XP_020080095.1"/>
    </source>
</evidence>
<dbReference type="GO" id="GO:0043531">
    <property type="term" value="F:ADP binding"/>
    <property type="evidence" value="ECO:0007669"/>
    <property type="project" value="InterPro"/>
</dbReference>
<keyword evidence="4" id="KW-0547">Nucleotide-binding</keyword>
<dbReference type="SUPFAM" id="SSF52047">
    <property type="entry name" value="RNI-like"/>
    <property type="match status" value="1"/>
</dbReference>
<dbReference type="Pfam" id="PF18052">
    <property type="entry name" value="Rx_N"/>
    <property type="match status" value="1"/>
</dbReference>
<keyword evidence="11" id="KW-1185">Reference proteome</keyword>
<feature type="domain" description="R13L1/DRL21-like LRR repeat region" evidence="10">
    <location>
        <begin position="747"/>
        <end position="868"/>
    </location>
</feature>
<dbReference type="Pfam" id="PF23559">
    <property type="entry name" value="WHD_DRP"/>
    <property type="match status" value="1"/>
</dbReference>
<dbReference type="PANTHER" id="PTHR23155">
    <property type="entry name" value="DISEASE RESISTANCE PROTEIN RP"/>
    <property type="match status" value="1"/>
</dbReference>
<protein>
    <submittedName>
        <fullName evidence="12">Disease resistance RPP13-like protein 1</fullName>
    </submittedName>
</protein>
<dbReference type="InterPro" id="IPR002182">
    <property type="entry name" value="NB-ARC"/>
</dbReference>
<evidence type="ECO:0000259" key="9">
    <source>
        <dbReference type="Pfam" id="PF23559"/>
    </source>
</evidence>
<dbReference type="SUPFAM" id="SSF52540">
    <property type="entry name" value="P-loop containing nucleoside triphosphate hydrolases"/>
    <property type="match status" value="1"/>
</dbReference>
<keyword evidence="5" id="KW-0611">Plant defense</keyword>
<gene>
    <name evidence="12" type="primary">LOC109703790</name>
</gene>
<dbReference type="InterPro" id="IPR056789">
    <property type="entry name" value="LRR_R13L1-DRL21"/>
</dbReference>
<evidence type="ECO:0000256" key="6">
    <source>
        <dbReference type="SAM" id="MobiDB-lite"/>
    </source>
</evidence>
<dbReference type="OrthoDB" id="594794at2759"/>
<dbReference type="AlphaFoldDB" id="A0A6P5EF08"/>
<dbReference type="GO" id="GO:0098542">
    <property type="term" value="P:defense response to other organism"/>
    <property type="evidence" value="ECO:0007669"/>
    <property type="project" value="TreeGrafter"/>
</dbReference>
<proteinExistence type="inferred from homology"/>
<feature type="region of interest" description="Disordered" evidence="6">
    <location>
        <begin position="99"/>
        <end position="118"/>
    </location>
</feature>
<dbReference type="InterPro" id="IPR044974">
    <property type="entry name" value="Disease_R_plants"/>
</dbReference>
<evidence type="ECO:0000313" key="11">
    <source>
        <dbReference type="Proteomes" id="UP000515123"/>
    </source>
</evidence>
<reference evidence="11" key="1">
    <citation type="journal article" date="2015" name="Nat. Genet.">
        <title>The pineapple genome and the evolution of CAM photosynthesis.</title>
        <authorList>
            <person name="Ming R."/>
            <person name="VanBuren R."/>
            <person name="Wai C.M."/>
            <person name="Tang H."/>
            <person name="Schatz M.C."/>
            <person name="Bowers J.E."/>
            <person name="Lyons E."/>
            <person name="Wang M.L."/>
            <person name="Chen J."/>
            <person name="Biggers E."/>
            <person name="Zhang J."/>
            <person name="Huang L."/>
            <person name="Zhang L."/>
            <person name="Miao W."/>
            <person name="Zhang J."/>
            <person name="Ye Z."/>
            <person name="Miao C."/>
            <person name="Lin Z."/>
            <person name="Wang H."/>
            <person name="Zhou H."/>
            <person name="Yim W.C."/>
            <person name="Priest H.D."/>
            <person name="Zheng C."/>
            <person name="Woodhouse M."/>
            <person name="Edger P.P."/>
            <person name="Guyot R."/>
            <person name="Guo H.B."/>
            <person name="Guo H."/>
            <person name="Zheng G."/>
            <person name="Singh R."/>
            <person name="Sharma A."/>
            <person name="Min X."/>
            <person name="Zheng Y."/>
            <person name="Lee H."/>
            <person name="Gurtowski J."/>
            <person name="Sedlazeck F.J."/>
            <person name="Harkess A."/>
            <person name="McKain M.R."/>
            <person name="Liao Z."/>
            <person name="Fang J."/>
            <person name="Liu J."/>
            <person name="Zhang X."/>
            <person name="Zhang Q."/>
            <person name="Hu W."/>
            <person name="Qin Y."/>
            <person name="Wang K."/>
            <person name="Chen L.Y."/>
            <person name="Shirley N."/>
            <person name="Lin Y.R."/>
            <person name="Liu L.Y."/>
            <person name="Hernandez A.G."/>
            <person name="Wright C.L."/>
            <person name="Bulone V."/>
            <person name="Tuskan G.A."/>
            <person name="Heath K."/>
            <person name="Zee F."/>
            <person name="Moore P.H."/>
            <person name="Sunkar R."/>
            <person name="Leebens-Mack J.H."/>
            <person name="Mockler T."/>
            <person name="Bennetzen J.L."/>
            <person name="Freeling M."/>
            <person name="Sankoff D."/>
            <person name="Paterson A.H."/>
            <person name="Zhu X."/>
            <person name="Yang X."/>
            <person name="Smith J.A."/>
            <person name="Cushman J.C."/>
            <person name="Paull R.E."/>
            <person name="Yu Q."/>
        </authorList>
    </citation>
    <scope>NUCLEOTIDE SEQUENCE [LARGE SCALE GENOMIC DNA]</scope>
    <source>
        <strain evidence="11">cv. F153</strain>
    </source>
</reference>
<keyword evidence="2" id="KW-0433">Leucine-rich repeat</keyword>
<name>A0A6P5EF08_ANACO</name>
<accession>A0A6P5EF08</accession>
<evidence type="ECO:0000259" key="8">
    <source>
        <dbReference type="Pfam" id="PF18052"/>
    </source>
</evidence>
<dbReference type="Gene3D" id="3.80.10.10">
    <property type="entry name" value="Ribonuclease Inhibitor"/>
    <property type="match status" value="3"/>
</dbReference>
<feature type="domain" description="NB-ARC" evidence="7">
    <location>
        <begin position="207"/>
        <end position="401"/>
    </location>
</feature>
<dbReference type="Proteomes" id="UP000515123">
    <property type="component" value="Unplaced"/>
</dbReference>
<dbReference type="PRINTS" id="PR00364">
    <property type="entry name" value="DISEASERSIST"/>
</dbReference>
<dbReference type="InterPro" id="IPR027417">
    <property type="entry name" value="P-loop_NTPase"/>
</dbReference>
<evidence type="ECO:0000256" key="5">
    <source>
        <dbReference type="ARBA" id="ARBA00022821"/>
    </source>
</evidence>
<dbReference type="RefSeq" id="XP_020080095.1">
    <property type="nucleotide sequence ID" value="XM_020224506.1"/>
</dbReference>
<dbReference type="Pfam" id="PF25019">
    <property type="entry name" value="LRR_R13L1-DRL21"/>
    <property type="match status" value="1"/>
</dbReference>
<evidence type="ECO:0000256" key="3">
    <source>
        <dbReference type="ARBA" id="ARBA00022737"/>
    </source>
</evidence>
<keyword evidence="3" id="KW-0677">Repeat</keyword>
<feature type="compositionally biased region" description="Low complexity" evidence="6">
    <location>
        <begin position="100"/>
        <end position="110"/>
    </location>
</feature>
<evidence type="ECO:0000256" key="2">
    <source>
        <dbReference type="ARBA" id="ARBA00022614"/>
    </source>
</evidence>
<organism evidence="11 12">
    <name type="scientific">Ananas comosus</name>
    <name type="common">Pineapple</name>
    <name type="synonym">Ananas ananas</name>
    <dbReference type="NCBI Taxonomy" id="4615"/>
    <lineage>
        <taxon>Eukaryota</taxon>
        <taxon>Viridiplantae</taxon>
        <taxon>Streptophyta</taxon>
        <taxon>Embryophyta</taxon>
        <taxon>Tracheophyta</taxon>
        <taxon>Spermatophyta</taxon>
        <taxon>Magnoliopsida</taxon>
        <taxon>Liliopsida</taxon>
        <taxon>Poales</taxon>
        <taxon>Bromeliaceae</taxon>
        <taxon>Bromelioideae</taxon>
        <taxon>Ananas</taxon>
    </lineage>
</organism>
<sequence length="1220" mass="137711">MAGVEVPIILAAVGWVASPLVAKLLNEGYLSLGINAEKKLEKMRDTVLPVLKSVIEKAEGSPHRSEVEGWLQRLKDAYDGAEDALDRLNYDRLRRKAKAAARSSSGKRPSNNPVGSSSFFRIPKRVKWVIKGGRDMLSPRKIKLKVRLKKLKKIAGEAKELSTLLGAQPETADSRQTISVPPQRVFGRDEDRDEIIRRLKIEPPAAGVPIPIIAIVGRPGVGKTTLAQYVCQQLRTELGDRQHFDLIMWVHTSCNFNAAGIMKDIIQQASIASEPQDPVAPDDQAVTILTHLSNLDTMVVGNLDTPEALRLKMNKKLNAKKFLLVIDDVWCDGEDRKKNWDALFRCLSKCCCLPGSKILVTSQTDDAPRKIAAANAATMEHILHLKDLAENDFADLFNEYALPSGEFDSHLREDLKKKCKTIAAKLNKDPTAAKMVGETIATKLADLLRSQGNLHAYLETIADKDWSGDKTKALMWSFRHLPAHLQRCFSYCRLYPRGYKFKALELVQLWMAQGFIKPDDPNERVEDAGDGYLNDLVSRFYIQCHNRFRRSSGTGKPVCYYTLHELLYDLAEKVTRSDCVRIEGNRQSEIPSTIRHLCIPADKLNEKKEEICKLKKLRTLIVMEGESVVSDENVATTDTFKSLKKLRVLQVSGLNLEKLTRKFISEMKHLRILRVSGTGESVLLVAVSTLYQLQVLKVENARPRAAHLTDLVGLRYLQPSGIAEIGNLTSLQGLENFQVRKEKGYELEQLKNLNELRGRLCIDNLENVESKESAIAANLKEKKHLDSLQLVWRDGEDNANSNLDAEILEGLQLPPNLTSLYLDGYRGPSWPENQTSNIQELALRRCGMLEELPPMDQLYPYCRSLELQHITRLKAVHTLPPRLRNIAIFRAPFLTFVTNEDLQLSQDDKRSIREVMRNRTQEWFRHQYKEDLAHNEREMRDFIAAMNGREHNKSVPAADADIAAVWGRWLATHERKTELIYNRQNEAKLLLPSTITRLRLEGCNITDHALSVCLQNLPSLMQLLLADLKMITRLPSADVLANLKLLQTLRLSDCWALTSLDGIRSLRRLGNLLLIGCPCLDTETAVLPSSSRSILFESCADVDVILAYANLQHLSRLTITRCRTRTASLQFCNLRSLHSLSIRDCSGVSFSVDLQELHSLEYLILQNCSNLREVVNLPRSLKRLGIRGCPILEESIEIDPLSGRRMLNGIPVEDSFEHAL</sequence>
<dbReference type="Gene3D" id="3.40.50.300">
    <property type="entry name" value="P-loop containing nucleotide triphosphate hydrolases"/>
    <property type="match status" value="1"/>
</dbReference>
<evidence type="ECO:0000259" key="10">
    <source>
        <dbReference type="Pfam" id="PF25019"/>
    </source>
</evidence>
<dbReference type="InterPro" id="IPR058922">
    <property type="entry name" value="WHD_DRP"/>
</dbReference>
<reference evidence="12" key="2">
    <citation type="submission" date="2025-08" db="UniProtKB">
        <authorList>
            <consortium name="RefSeq"/>
        </authorList>
    </citation>
    <scope>IDENTIFICATION</scope>
    <source>
        <tissue evidence="12">Leaf</tissue>
    </source>
</reference>
<comment type="similarity">
    <text evidence="1">Belongs to the disease resistance NB-LRR family.</text>
</comment>
<dbReference type="PANTHER" id="PTHR23155:SF949">
    <property type="entry name" value="OS01G0781200 PROTEIN"/>
    <property type="match status" value="1"/>
</dbReference>
<dbReference type="InterPro" id="IPR041118">
    <property type="entry name" value="Rx_N"/>
</dbReference>